<dbReference type="Proteomes" id="UP000077521">
    <property type="component" value="Unassembled WGS sequence"/>
</dbReference>
<keyword evidence="1" id="KW-0378">Hydrolase</keyword>
<protein>
    <recommendedName>
        <fullName evidence="2">BD-FAE-like domain-containing protein</fullName>
    </recommendedName>
</protein>
<dbReference type="SUPFAM" id="SSF53474">
    <property type="entry name" value="alpha/beta-Hydrolases"/>
    <property type="match status" value="1"/>
</dbReference>
<dbReference type="Gene3D" id="3.40.50.1820">
    <property type="entry name" value="alpha/beta hydrolase"/>
    <property type="match status" value="1"/>
</dbReference>
<dbReference type="Pfam" id="PF20434">
    <property type="entry name" value="BD-FAE"/>
    <property type="match status" value="1"/>
</dbReference>
<proteinExistence type="predicted"/>
<reference evidence="3" key="1">
    <citation type="submission" date="2016-04" db="EMBL/GenBank/DDBJ databases">
        <authorList>
            <person name="Nguyen H.D."/>
            <person name="Samba Siva P."/>
            <person name="Cullis J."/>
            <person name="Levesque C.A."/>
            <person name="Hambleton S."/>
        </authorList>
    </citation>
    <scope>NUCLEOTIDE SEQUENCE</scope>
    <source>
        <strain evidence="3">DAOMC 236416</strain>
    </source>
</reference>
<evidence type="ECO:0000313" key="4">
    <source>
        <dbReference type="Proteomes" id="UP000077521"/>
    </source>
</evidence>
<organism evidence="3 4">
    <name type="scientific">Tilletia indica</name>
    <dbReference type="NCBI Taxonomy" id="43049"/>
    <lineage>
        <taxon>Eukaryota</taxon>
        <taxon>Fungi</taxon>
        <taxon>Dikarya</taxon>
        <taxon>Basidiomycota</taxon>
        <taxon>Ustilaginomycotina</taxon>
        <taxon>Exobasidiomycetes</taxon>
        <taxon>Tilletiales</taxon>
        <taxon>Tilletiaceae</taxon>
        <taxon>Tilletia</taxon>
    </lineage>
</organism>
<gene>
    <name evidence="3" type="ORF">A4X13_0g7039</name>
</gene>
<keyword evidence="4" id="KW-1185">Reference proteome</keyword>
<dbReference type="InterPro" id="IPR050300">
    <property type="entry name" value="GDXG_lipolytic_enzyme"/>
</dbReference>
<feature type="domain" description="BD-FAE-like" evidence="2">
    <location>
        <begin position="26"/>
        <end position="141"/>
    </location>
</feature>
<name>A0A177TGL3_9BASI</name>
<dbReference type="GO" id="GO:0016787">
    <property type="term" value="F:hydrolase activity"/>
    <property type="evidence" value="ECO:0007669"/>
    <property type="project" value="UniProtKB-KW"/>
</dbReference>
<dbReference type="PANTHER" id="PTHR48081">
    <property type="entry name" value="AB HYDROLASE SUPERFAMILY PROTEIN C4A8.06C"/>
    <property type="match status" value="1"/>
</dbReference>
<evidence type="ECO:0000259" key="2">
    <source>
        <dbReference type="Pfam" id="PF20434"/>
    </source>
</evidence>
<comment type="caution">
    <text evidence="3">The sequence shown here is derived from an EMBL/GenBank/DDBJ whole genome shotgun (WGS) entry which is preliminary data.</text>
</comment>
<accession>A0A177TGL3</accession>
<reference evidence="3" key="2">
    <citation type="journal article" date="2019" name="IMA Fungus">
        <title>Genome sequencing and comparison of five Tilletia species to identify candidate genes for the detection of regulated species infecting wheat.</title>
        <authorList>
            <person name="Nguyen H.D.T."/>
            <person name="Sultana T."/>
            <person name="Kesanakurti P."/>
            <person name="Hambleton S."/>
        </authorList>
    </citation>
    <scope>NUCLEOTIDE SEQUENCE</scope>
    <source>
        <strain evidence="3">DAOMC 236416</strain>
    </source>
</reference>
<evidence type="ECO:0000256" key="1">
    <source>
        <dbReference type="ARBA" id="ARBA00022801"/>
    </source>
</evidence>
<dbReference type="AlphaFoldDB" id="A0A177TGL3"/>
<dbReference type="EMBL" id="LWDF02000775">
    <property type="protein sequence ID" value="KAE8242729.1"/>
    <property type="molecule type" value="Genomic_DNA"/>
</dbReference>
<dbReference type="InterPro" id="IPR049492">
    <property type="entry name" value="BD-FAE-like_dom"/>
</dbReference>
<dbReference type="InterPro" id="IPR029058">
    <property type="entry name" value="AB_hydrolase_fold"/>
</dbReference>
<evidence type="ECO:0000313" key="3">
    <source>
        <dbReference type="EMBL" id="KAE8242729.1"/>
    </source>
</evidence>
<sequence length="320" mass="34522">MTEIIQIPFKSFDSGRHDSTQSSIFMDVHVPSKASATNKAPIILWWHGGGLLQGSRKGLAPHLRAAPEKHGIAVVSADYRLAPQVRMPSILSDISDALHFLQSPEFESSTGGKLDTSRIAVSGSSAGGWLALLAGTGHGFEACGVKAPPLDSIRGIAAIYPITSLTDDFWLKKQHPVSFAPEGKMVRPDDLDGALDPEGPILAFSSPDTPRSKFYSYMVQEALLPQLLLDGTQVKAESIGIAENIRAGTIKSIPPTYIVHGDIDDKVPLRQATDVAEAAAEAGLSNFVTLDIKKGKDHSYDQQEGEDMDAMYQFLTRILF</sequence>